<sequence length="160" mass="17955">MREREYWRADAAAYAKAWAFGRNPAYLDFEQLGGDCTNFASQCLYAGSGIMNYTPTFGWYYASASNRTPSWTGVQYLYDFLTRGKGPGPHAVETEAGELEIGDLVQLGRADGQFYHSPVVVETSPELLVAAHSFDAYRRPLSSYSYDRVRYLHIAGVRIP</sequence>
<proteinExistence type="predicted"/>
<evidence type="ECO:0000259" key="1">
    <source>
        <dbReference type="Pfam" id="PF12671"/>
    </source>
</evidence>
<keyword evidence="3" id="KW-1185">Reference proteome</keyword>
<organism evidence="2 3">
    <name type="scientific">Neglectibacter timonensis</name>
    <dbReference type="NCBI Taxonomy" id="1776382"/>
    <lineage>
        <taxon>Bacteria</taxon>
        <taxon>Bacillati</taxon>
        <taxon>Bacillota</taxon>
        <taxon>Clostridia</taxon>
        <taxon>Eubacteriales</taxon>
        <taxon>Oscillospiraceae</taxon>
        <taxon>Neglectibacter</taxon>
    </lineage>
</organism>
<dbReference type="Proteomes" id="UP001524473">
    <property type="component" value="Unassembled WGS sequence"/>
</dbReference>
<dbReference type="PANTHER" id="PTHR40032:SF1">
    <property type="entry name" value="EXPORTED PROTEIN"/>
    <property type="match status" value="1"/>
</dbReference>
<evidence type="ECO:0000313" key="2">
    <source>
        <dbReference type="EMBL" id="MCQ4839185.1"/>
    </source>
</evidence>
<dbReference type="RefSeq" id="WP_066867535.1">
    <property type="nucleotide sequence ID" value="NZ_CABKVV010000014.1"/>
</dbReference>
<protein>
    <submittedName>
        <fullName evidence="2">Amidase domain-containing protein</fullName>
    </submittedName>
</protein>
<evidence type="ECO:0000313" key="3">
    <source>
        <dbReference type="Proteomes" id="UP001524473"/>
    </source>
</evidence>
<accession>A0ABT1RWX6</accession>
<comment type="caution">
    <text evidence="2">The sequence shown here is derived from an EMBL/GenBank/DDBJ whole genome shotgun (WGS) entry which is preliminary data.</text>
</comment>
<feature type="domain" description="Putative amidase" evidence="1">
    <location>
        <begin position="6"/>
        <end position="150"/>
    </location>
</feature>
<name>A0ABT1RWX6_9FIRM</name>
<dbReference type="GeneID" id="90533986"/>
<gene>
    <name evidence="2" type="ORF">NE695_04565</name>
</gene>
<dbReference type="PANTHER" id="PTHR40032">
    <property type="entry name" value="EXPORTED PROTEIN-RELATED"/>
    <property type="match status" value="1"/>
</dbReference>
<dbReference type="InterPro" id="IPR024301">
    <property type="entry name" value="Amidase_6"/>
</dbReference>
<dbReference type="Pfam" id="PF12671">
    <property type="entry name" value="Amidase_6"/>
    <property type="match status" value="1"/>
</dbReference>
<reference evidence="2 3" key="1">
    <citation type="submission" date="2022-06" db="EMBL/GenBank/DDBJ databases">
        <title>Isolation of gut microbiota from human fecal samples.</title>
        <authorList>
            <person name="Pamer E.G."/>
            <person name="Barat B."/>
            <person name="Waligurski E."/>
            <person name="Medina S."/>
            <person name="Paddock L."/>
            <person name="Mostad J."/>
        </authorList>
    </citation>
    <scope>NUCLEOTIDE SEQUENCE [LARGE SCALE GENOMIC DNA]</scope>
    <source>
        <strain evidence="2 3">DFI.9.73</strain>
    </source>
</reference>
<dbReference type="EMBL" id="JANFZH010000007">
    <property type="protein sequence ID" value="MCQ4839185.1"/>
    <property type="molecule type" value="Genomic_DNA"/>
</dbReference>